<keyword evidence="10" id="KW-1185">Reference proteome</keyword>
<reference evidence="10" key="1">
    <citation type="journal article" date="2019" name="Int. J. Syst. Evol. Microbiol.">
        <title>The Global Catalogue of Microorganisms (GCM) 10K type strain sequencing project: providing services to taxonomists for standard genome sequencing and annotation.</title>
        <authorList>
            <consortium name="The Broad Institute Genomics Platform"/>
            <consortium name="The Broad Institute Genome Sequencing Center for Infectious Disease"/>
            <person name="Wu L."/>
            <person name="Ma J."/>
        </authorList>
    </citation>
    <scope>NUCLEOTIDE SEQUENCE [LARGE SCALE GENOMIC DNA]</scope>
    <source>
        <strain evidence="10">CCUG 56754</strain>
    </source>
</reference>
<dbReference type="InterPro" id="IPR004654">
    <property type="entry name" value="ROK_glcA"/>
</dbReference>
<dbReference type="EMBL" id="JBHTKJ010000021">
    <property type="protein sequence ID" value="MFD1038483.1"/>
    <property type="molecule type" value="Genomic_DNA"/>
</dbReference>
<name>A0ABW3LJC2_9BACI</name>
<dbReference type="InterPro" id="IPR049874">
    <property type="entry name" value="ROK_cs"/>
</dbReference>
<gene>
    <name evidence="9" type="ORF">ACFQ3N_08745</name>
</gene>
<comment type="similarity">
    <text evidence="1">Belongs to the ROK (NagC/XylR) family.</text>
</comment>
<keyword evidence="4 9" id="KW-0808">Transferase</keyword>
<dbReference type="Proteomes" id="UP001597040">
    <property type="component" value="Unassembled WGS sequence"/>
</dbReference>
<dbReference type="PANTHER" id="PTHR18964">
    <property type="entry name" value="ROK (REPRESSOR, ORF, KINASE) FAMILY"/>
    <property type="match status" value="1"/>
</dbReference>
<evidence type="ECO:0000256" key="3">
    <source>
        <dbReference type="ARBA" id="ARBA00014701"/>
    </source>
</evidence>
<organism evidence="9 10">
    <name type="scientific">Virgibacillus byunsanensis</name>
    <dbReference type="NCBI Taxonomy" id="570945"/>
    <lineage>
        <taxon>Bacteria</taxon>
        <taxon>Bacillati</taxon>
        <taxon>Bacillota</taxon>
        <taxon>Bacilli</taxon>
        <taxon>Bacillales</taxon>
        <taxon>Bacillaceae</taxon>
        <taxon>Virgibacillus</taxon>
    </lineage>
</organism>
<evidence type="ECO:0000313" key="10">
    <source>
        <dbReference type="Proteomes" id="UP001597040"/>
    </source>
</evidence>
<evidence type="ECO:0000256" key="2">
    <source>
        <dbReference type="ARBA" id="ARBA00012323"/>
    </source>
</evidence>
<dbReference type="InterPro" id="IPR000600">
    <property type="entry name" value="ROK"/>
</dbReference>
<evidence type="ECO:0000256" key="4">
    <source>
        <dbReference type="ARBA" id="ARBA00022679"/>
    </source>
</evidence>
<evidence type="ECO:0000256" key="6">
    <source>
        <dbReference type="ARBA" id="ARBA00022777"/>
    </source>
</evidence>
<keyword evidence="5" id="KW-0547">Nucleotide-binding</keyword>
<dbReference type="SUPFAM" id="SSF53067">
    <property type="entry name" value="Actin-like ATPase domain"/>
    <property type="match status" value="1"/>
</dbReference>
<dbReference type="Gene3D" id="3.30.420.40">
    <property type="match status" value="2"/>
</dbReference>
<evidence type="ECO:0000256" key="7">
    <source>
        <dbReference type="ARBA" id="ARBA00022840"/>
    </source>
</evidence>
<dbReference type="InterPro" id="IPR043129">
    <property type="entry name" value="ATPase_NBD"/>
</dbReference>
<keyword evidence="6" id="KW-0418">Kinase</keyword>
<dbReference type="PROSITE" id="PS01125">
    <property type="entry name" value="ROK"/>
    <property type="match status" value="1"/>
</dbReference>
<dbReference type="EC" id="2.7.1.2" evidence="2"/>
<keyword evidence="7" id="KW-0067">ATP-binding</keyword>
<evidence type="ECO:0000256" key="5">
    <source>
        <dbReference type="ARBA" id="ARBA00022741"/>
    </source>
</evidence>
<dbReference type="Pfam" id="PF00480">
    <property type="entry name" value="ROK"/>
    <property type="match status" value="1"/>
</dbReference>
<protein>
    <recommendedName>
        <fullName evidence="3">Glucokinase</fullName>
        <ecNumber evidence="2">2.7.1.2</ecNumber>
    </recommendedName>
    <alternativeName>
        <fullName evidence="8">Glucose kinase</fullName>
    </alternativeName>
</protein>
<dbReference type="RefSeq" id="WP_390361501.1">
    <property type="nucleotide sequence ID" value="NZ_JBHTKJ010000021.1"/>
</dbReference>
<proteinExistence type="inferred from homology"/>
<evidence type="ECO:0000313" key="9">
    <source>
        <dbReference type="EMBL" id="MFD1038483.1"/>
    </source>
</evidence>
<evidence type="ECO:0000256" key="1">
    <source>
        <dbReference type="ARBA" id="ARBA00006479"/>
    </source>
</evidence>
<dbReference type="GO" id="GO:0004340">
    <property type="term" value="F:glucokinase activity"/>
    <property type="evidence" value="ECO:0007669"/>
    <property type="project" value="UniProtKB-EC"/>
</dbReference>
<dbReference type="PANTHER" id="PTHR18964:SF149">
    <property type="entry name" value="BIFUNCTIONAL UDP-N-ACETYLGLUCOSAMINE 2-EPIMERASE_N-ACETYLMANNOSAMINE KINASE"/>
    <property type="match status" value="1"/>
</dbReference>
<evidence type="ECO:0000256" key="8">
    <source>
        <dbReference type="ARBA" id="ARBA00032386"/>
    </source>
</evidence>
<dbReference type="NCBIfam" id="TIGR00744">
    <property type="entry name" value="ROK_glcA_fam"/>
    <property type="match status" value="1"/>
</dbReference>
<accession>A0ABW3LJC2</accession>
<sequence>MSEVIIGVDIGGTSIKIGMINENGNILSKWEIPTNLSNSGSTIVKDIWHSIQEQVETFYTTNYSILGIGVGAPGFIDSDNGFVYEAVNIGWKNFHLADQLQALSDIPVFAGNDANIAVLGENWKGSGNQAKNLIAVTLGTGVGGGIIANGRILNGENGTAGEIGHIAVDPNGYPCNCGGTGCLETIASATGIVRQAMDIIKRDSTSMLAKRFNEAGSITAKDVFNLAATGDKDSNGVINRTVDTLGLVIANTAAIINPSKVVIGGGVSKAGDQLLNGIKKAFHNYAIPRVNEVCEIKIAQLGNDAGIIGAAFYVKQKLQNIKF</sequence>
<comment type="caution">
    <text evidence="9">The sequence shown here is derived from an EMBL/GenBank/DDBJ whole genome shotgun (WGS) entry which is preliminary data.</text>
</comment>